<dbReference type="EMBL" id="CP042914">
    <property type="protein sequence ID" value="QEG40962.1"/>
    <property type="molecule type" value="Genomic_DNA"/>
</dbReference>
<reference evidence="2 3" key="1">
    <citation type="submission" date="2019-08" db="EMBL/GenBank/DDBJ databases">
        <title>Deep-cultivation of Planctomycetes and their phenomic and genomic characterization uncovers novel biology.</title>
        <authorList>
            <person name="Wiegand S."/>
            <person name="Jogler M."/>
            <person name="Boedeker C."/>
            <person name="Pinto D."/>
            <person name="Vollmers J."/>
            <person name="Rivas-Marin E."/>
            <person name="Kohn T."/>
            <person name="Peeters S.H."/>
            <person name="Heuer A."/>
            <person name="Rast P."/>
            <person name="Oberbeckmann S."/>
            <person name="Bunk B."/>
            <person name="Jeske O."/>
            <person name="Meyerdierks A."/>
            <person name="Storesund J.E."/>
            <person name="Kallscheuer N."/>
            <person name="Luecker S."/>
            <person name="Lage O.M."/>
            <person name="Pohl T."/>
            <person name="Merkel B.J."/>
            <person name="Hornburger P."/>
            <person name="Mueller R.-W."/>
            <person name="Bruemmer F."/>
            <person name="Labrenz M."/>
            <person name="Spormann A.M."/>
            <person name="Op den Camp H."/>
            <person name="Overmann J."/>
            <person name="Amann R."/>
            <person name="Jetten M.S.M."/>
            <person name="Mascher T."/>
            <person name="Medema M.H."/>
            <person name="Devos D.P."/>
            <person name="Kaster A.-K."/>
            <person name="Ovreas L."/>
            <person name="Rohde M."/>
            <person name="Galperin M.Y."/>
            <person name="Jogler C."/>
        </authorList>
    </citation>
    <scope>NUCLEOTIDE SEQUENCE [LARGE SCALE GENOMIC DNA]</scope>
    <source>
        <strain evidence="2 3">UC8</strain>
    </source>
</reference>
<keyword evidence="3" id="KW-1185">Reference proteome</keyword>
<dbReference type="Pfam" id="PF12728">
    <property type="entry name" value="HTH_17"/>
    <property type="match status" value="1"/>
</dbReference>
<organism evidence="2 3">
    <name type="scientific">Roseimaritima ulvae</name>
    <dbReference type="NCBI Taxonomy" id="980254"/>
    <lineage>
        <taxon>Bacteria</taxon>
        <taxon>Pseudomonadati</taxon>
        <taxon>Planctomycetota</taxon>
        <taxon>Planctomycetia</taxon>
        <taxon>Pirellulales</taxon>
        <taxon>Pirellulaceae</taxon>
        <taxon>Roseimaritima</taxon>
    </lineage>
</organism>
<dbReference type="Proteomes" id="UP000325286">
    <property type="component" value="Chromosome"/>
</dbReference>
<dbReference type="InterPro" id="IPR036594">
    <property type="entry name" value="Meth_synthase_dom"/>
</dbReference>
<dbReference type="PROSITE" id="PS51332">
    <property type="entry name" value="B12_BINDING"/>
    <property type="match status" value="1"/>
</dbReference>
<feature type="domain" description="B12-binding" evidence="1">
    <location>
        <begin position="164"/>
        <end position="291"/>
    </location>
</feature>
<evidence type="ECO:0000313" key="3">
    <source>
        <dbReference type="Proteomes" id="UP000325286"/>
    </source>
</evidence>
<accession>A0A5B9QSV0</accession>
<dbReference type="Gene3D" id="3.40.50.280">
    <property type="entry name" value="Cobalamin-binding domain"/>
    <property type="match status" value="1"/>
</dbReference>
<dbReference type="Gene3D" id="1.10.1660.10">
    <property type="match status" value="1"/>
</dbReference>
<dbReference type="InterPro" id="IPR006158">
    <property type="entry name" value="Cobalamin-bd"/>
</dbReference>
<dbReference type="OrthoDB" id="264258at2"/>
<dbReference type="KEGG" id="rul:UC8_29800"/>
<dbReference type="SUPFAM" id="SSF52242">
    <property type="entry name" value="Cobalamin (vitamin B12)-binding domain"/>
    <property type="match status" value="1"/>
</dbReference>
<dbReference type="Pfam" id="PF02607">
    <property type="entry name" value="B12-binding_2"/>
    <property type="match status" value="1"/>
</dbReference>
<protein>
    <recommendedName>
        <fullName evidence="1">B12-binding domain-containing protein</fullName>
    </recommendedName>
</protein>
<evidence type="ECO:0000259" key="1">
    <source>
        <dbReference type="PROSITE" id="PS51332"/>
    </source>
</evidence>
<name>A0A5B9QSV0_9BACT</name>
<dbReference type="SUPFAM" id="SSF46955">
    <property type="entry name" value="Putative DNA-binding domain"/>
    <property type="match status" value="1"/>
</dbReference>
<sequence length="291" mass="31722">MRDLVTPKQLSRAIEVSESSVKRWCDQGVIAAQVTAGGHRRIAMAEVMEFVRGGKYELIHPEALGLPPISGPSARVIPRAREQMTAALIAGDEPRCRQIAIDLYLASHSLSVICDEVFAAAFEQIGRQWACGEAEIYQERRGCEMVLRILHELRTLLPAVAADAPLAIGGTVAGDPYSLGTTMVELVLRSVGWQAVSLGDNLPTATLAVAIEQQHPKLFWLSCSHIADNAEFLTGYRELYDRFAADVAFVVGGFALSESIRQEMKFAAYCDNMQHLEGFAQTLHAALVGKA</sequence>
<dbReference type="InterPro" id="IPR003759">
    <property type="entry name" value="Cbl-bd_cap"/>
</dbReference>
<dbReference type="AlphaFoldDB" id="A0A5B9QSV0"/>
<dbReference type="Gene3D" id="1.10.1240.10">
    <property type="entry name" value="Methionine synthase domain"/>
    <property type="match status" value="1"/>
</dbReference>
<proteinExistence type="predicted"/>
<dbReference type="GO" id="GO:0031419">
    <property type="term" value="F:cobalamin binding"/>
    <property type="evidence" value="ECO:0007669"/>
    <property type="project" value="InterPro"/>
</dbReference>
<dbReference type="InterPro" id="IPR036724">
    <property type="entry name" value="Cobalamin-bd_sf"/>
</dbReference>
<dbReference type="InterPro" id="IPR041657">
    <property type="entry name" value="HTH_17"/>
</dbReference>
<dbReference type="InterPro" id="IPR009061">
    <property type="entry name" value="DNA-bd_dom_put_sf"/>
</dbReference>
<gene>
    <name evidence="2" type="ORF">UC8_29800</name>
</gene>
<evidence type="ECO:0000313" key="2">
    <source>
        <dbReference type="EMBL" id="QEG40962.1"/>
    </source>
</evidence>
<dbReference type="RefSeq" id="WP_068131830.1">
    <property type="nucleotide sequence ID" value="NZ_CP042914.1"/>
</dbReference>
<dbReference type="GO" id="GO:0046872">
    <property type="term" value="F:metal ion binding"/>
    <property type="evidence" value="ECO:0007669"/>
    <property type="project" value="InterPro"/>
</dbReference>